<name>A0A0D9VE24_9ORYZ</name>
<dbReference type="AlphaFoldDB" id="A0A0D9VE24"/>
<dbReference type="Gramene" id="LPERR02G08290.1">
    <property type="protein sequence ID" value="LPERR02G08290.1"/>
    <property type="gene ID" value="LPERR02G08290"/>
</dbReference>
<protein>
    <recommendedName>
        <fullName evidence="3">Alpha/beta hydrolase fold-3 domain-containing protein</fullName>
    </recommendedName>
</protein>
<sequence>MDAFLAGIPKFRRPAALIASCCALVLLATLLLLPRSPPSAAPDQLASTSAVRLDATIERRSGNEVLWQLPPTTPPRAAVFVAPGCTIRATDFFDASPRCPRCTGLPEERRFTAEALRRGYAVLAVSSRAECWSLDAAGDGTELAAVESIVNWWVNEKHPHLAGLPLVGIGASSGGYFLSALAARVRLSSVVIMIAEGVFSAMESIPSRYPPALFVHMPKDDERAREVESSMVKLRTSSIVVGEIRCEEFAVSAQFLAARIPALTRAVADGLVNVLRRKGFVDEKGFLRKDGRSIPWKKAAEEAKVLPEGFRLERHVTEELNLAYAYHEFTSLKNGEIFDWFESHMDHKS</sequence>
<dbReference type="PANTHER" id="PTHR35128:SF5">
    <property type="entry name" value="OS02G0230200 PROTEIN"/>
    <property type="match status" value="1"/>
</dbReference>
<evidence type="ECO:0008006" key="3">
    <source>
        <dbReference type="Google" id="ProtNLM"/>
    </source>
</evidence>
<dbReference type="EnsemblPlants" id="LPERR02G08290.1">
    <property type="protein sequence ID" value="LPERR02G08290.1"/>
    <property type="gene ID" value="LPERR02G08290"/>
</dbReference>
<reference evidence="1 2" key="1">
    <citation type="submission" date="2012-08" db="EMBL/GenBank/DDBJ databases">
        <title>Oryza genome evolution.</title>
        <authorList>
            <person name="Wing R.A."/>
        </authorList>
    </citation>
    <scope>NUCLEOTIDE SEQUENCE</scope>
</reference>
<dbReference type="PANTHER" id="PTHR35128">
    <property type="entry name" value="SECRETION-REGULATING GUANINE NUCLEOTIDE EXCHANGE FACTOR"/>
    <property type="match status" value="1"/>
</dbReference>
<dbReference type="Proteomes" id="UP000032180">
    <property type="component" value="Chromosome 2"/>
</dbReference>
<organism evidence="1 2">
    <name type="scientific">Leersia perrieri</name>
    <dbReference type="NCBI Taxonomy" id="77586"/>
    <lineage>
        <taxon>Eukaryota</taxon>
        <taxon>Viridiplantae</taxon>
        <taxon>Streptophyta</taxon>
        <taxon>Embryophyta</taxon>
        <taxon>Tracheophyta</taxon>
        <taxon>Spermatophyta</taxon>
        <taxon>Magnoliopsida</taxon>
        <taxon>Liliopsida</taxon>
        <taxon>Poales</taxon>
        <taxon>Poaceae</taxon>
        <taxon>BOP clade</taxon>
        <taxon>Oryzoideae</taxon>
        <taxon>Oryzeae</taxon>
        <taxon>Oryzinae</taxon>
        <taxon>Leersia</taxon>
    </lineage>
</organism>
<evidence type="ECO:0000313" key="2">
    <source>
        <dbReference type="Proteomes" id="UP000032180"/>
    </source>
</evidence>
<dbReference type="InterPro" id="IPR029058">
    <property type="entry name" value="AB_hydrolase_fold"/>
</dbReference>
<dbReference type="HOGENOM" id="CLU_050453_1_0_1"/>
<dbReference type="Gene3D" id="3.40.50.1820">
    <property type="entry name" value="alpha/beta hydrolase"/>
    <property type="match status" value="1"/>
</dbReference>
<reference evidence="2" key="2">
    <citation type="submission" date="2013-12" db="EMBL/GenBank/DDBJ databases">
        <authorList>
            <person name="Yu Y."/>
            <person name="Lee S."/>
            <person name="de Baynast K."/>
            <person name="Wissotski M."/>
            <person name="Liu L."/>
            <person name="Talag J."/>
            <person name="Goicoechea J."/>
            <person name="Angelova A."/>
            <person name="Jetty R."/>
            <person name="Kudrna D."/>
            <person name="Golser W."/>
            <person name="Rivera L."/>
            <person name="Zhang J."/>
            <person name="Wing R."/>
        </authorList>
    </citation>
    <scope>NUCLEOTIDE SEQUENCE</scope>
</reference>
<proteinExistence type="predicted"/>
<reference evidence="1" key="3">
    <citation type="submission" date="2015-04" db="UniProtKB">
        <authorList>
            <consortium name="EnsemblPlants"/>
        </authorList>
    </citation>
    <scope>IDENTIFICATION</scope>
</reference>
<accession>A0A0D9VE24</accession>
<dbReference type="SUPFAM" id="SSF53474">
    <property type="entry name" value="alpha/beta-Hydrolases"/>
    <property type="match status" value="1"/>
</dbReference>
<dbReference type="eggNOG" id="ENOG502QS1G">
    <property type="taxonomic scope" value="Eukaryota"/>
</dbReference>
<evidence type="ECO:0000313" key="1">
    <source>
        <dbReference type="EnsemblPlants" id="LPERR02G08290.1"/>
    </source>
</evidence>
<keyword evidence="2" id="KW-1185">Reference proteome</keyword>